<protein>
    <submittedName>
        <fullName evidence="2">Hsp70-like protein</fullName>
    </submittedName>
</protein>
<name>A0A2P4YUP0_9STRA</name>
<dbReference type="AlphaFoldDB" id="A0A2P4YUP0"/>
<proteinExistence type="predicted"/>
<feature type="domain" description="PiggyBac transposable element-derived protein" evidence="1">
    <location>
        <begin position="102"/>
        <end position="175"/>
    </location>
</feature>
<reference evidence="2 3" key="1">
    <citation type="journal article" date="2017" name="Genome Biol. Evol.">
        <title>Phytophthora megakarya and P. palmivora, closely related causal agents of cacao black pod rot, underwent increases in genome sizes and gene numbers by different mechanisms.</title>
        <authorList>
            <person name="Ali S.S."/>
            <person name="Shao J."/>
            <person name="Lary D.J."/>
            <person name="Kronmiller B."/>
            <person name="Shen D."/>
            <person name="Strem M.D."/>
            <person name="Amoako-Attah I."/>
            <person name="Akrofi A.Y."/>
            <person name="Begoude B.A."/>
            <person name="Ten Hoopen G.M."/>
            <person name="Coulibaly K."/>
            <person name="Kebe B.I."/>
            <person name="Melnick R.L."/>
            <person name="Guiltinan M.J."/>
            <person name="Tyler B.M."/>
            <person name="Meinhardt L.W."/>
            <person name="Bailey B.A."/>
        </authorList>
    </citation>
    <scope>NUCLEOTIDE SEQUENCE [LARGE SCALE GENOMIC DNA]</scope>
    <source>
        <strain evidence="3">sbr112.9</strain>
    </source>
</reference>
<dbReference type="PANTHER" id="PTHR46599:SF3">
    <property type="entry name" value="PIGGYBAC TRANSPOSABLE ELEMENT-DERIVED PROTEIN 4"/>
    <property type="match status" value="1"/>
</dbReference>
<dbReference type="EMBL" id="NCKW01000064">
    <property type="protein sequence ID" value="POM81521.1"/>
    <property type="molecule type" value="Genomic_DNA"/>
</dbReference>
<accession>A0A2P4YUP0</accession>
<organism evidence="2 3">
    <name type="scientific">Phytophthora palmivora</name>
    <dbReference type="NCBI Taxonomy" id="4796"/>
    <lineage>
        <taxon>Eukaryota</taxon>
        <taxon>Sar</taxon>
        <taxon>Stramenopiles</taxon>
        <taxon>Oomycota</taxon>
        <taxon>Peronosporomycetes</taxon>
        <taxon>Peronosporales</taxon>
        <taxon>Peronosporaceae</taxon>
        <taxon>Phytophthora</taxon>
    </lineage>
</organism>
<keyword evidence="3" id="KW-1185">Reference proteome</keyword>
<gene>
    <name evidence="2" type="ORF">PHPALM_490</name>
</gene>
<evidence type="ECO:0000313" key="2">
    <source>
        <dbReference type="EMBL" id="POM81521.1"/>
    </source>
</evidence>
<dbReference type="Pfam" id="PF13843">
    <property type="entry name" value="DDE_Tnp_1_7"/>
    <property type="match status" value="1"/>
</dbReference>
<sequence>MVQVSIRQYQIYQVSFRRHQRHRELHLAVDNFSDGEAANEGEFLQSGDEEAFDVDVDVSKADTNEFVTDVDGEEDNSESGTNLALIFVFIREDAQGAVPRGTFGKFMPRHRFEEIIRYLHFSDNDAAGARNIETWKIQTVADAINSSFATGMTVGPRLAFDEEESHTNGARDFTSIAIQIQVIAIELKSTKVAHKEIGAICYNLKTLC</sequence>
<dbReference type="Proteomes" id="UP000237271">
    <property type="component" value="Unassembled WGS sequence"/>
</dbReference>
<comment type="caution">
    <text evidence="2">The sequence shown here is derived from an EMBL/GenBank/DDBJ whole genome shotgun (WGS) entry which is preliminary data.</text>
</comment>
<dbReference type="OrthoDB" id="118105at2759"/>
<evidence type="ECO:0000259" key="1">
    <source>
        <dbReference type="Pfam" id="PF13843"/>
    </source>
</evidence>
<dbReference type="PANTHER" id="PTHR46599">
    <property type="entry name" value="PIGGYBAC TRANSPOSABLE ELEMENT-DERIVED PROTEIN 4"/>
    <property type="match status" value="1"/>
</dbReference>
<dbReference type="InterPro" id="IPR029526">
    <property type="entry name" value="PGBD"/>
</dbReference>
<evidence type="ECO:0000313" key="3">
    <source>
        <dbReference type="Proteomes" id="UP000237271"/>
    </source>
</evidence>